<keyword evidence="1" id="KW-0472">Membrane</keyword>
<dbReference type="SUPFAM" id="SSF58038">
    <property type="entry name" value="SNARE fusion complex"/>
    <property type="match status" value="1"/>
</dbReference>
<comment type="caution">
    <text evidence="2">The sequence shown here is derived from an EMBL/GenBank/DDBJ whole genome shotgun (WGS) entry which is preliminary data.</text>
</comment>
<accession>A0ABQ9XQ60</accession>
<feature type="transmembrane region" description="Helical" evidence="1">
    <location>
        <begin position="212"/>
        <end position="232"/>
    </location>
</feature>
<evidence type="ECO:0008006" key="4">
    <source>
        <dbReference type="Google" id="ProtNLM"/>
    </source>
</evidence>
<evidence type="ECO:0000256" key="1">
    <source>
        <dbReference type="SAM" id="Phobius"/>
    </source>
</evidence>
<gene>
    <name evidence="2" type="ORF">BLNAU_12235</name>
</gene>
<proteinExistence type="predicted"/>
<dbReference type="Gene3D" id="1.20.5.110">
    <property type="match status" value="1"/>
</dbReference>
<keyword evidence="1" id="KW-0812">Transmembrane</keyword>
<sequence length="242" mass="27263">MTSREEWDSIFEDASDNLRKTVRSINERIAGIKGGQDRKIFATAHTRNITNLSKLKNTINQLRSDLRTLEDSGRIQKKDAQVYGSKLTKLDNGVNEAEQKTKLTEAQILSEGRDALITGSARFDATETEQTRGMTNQDMVMSFDQTIETQDGLLDLYHANMQRAKQGATIVDQELTLQDKLIDNVTEHGARTQGRTQSTTDRMRVVSRKSRGSCVLWIVIIILAIVLIVQIITKNFGLGYWS</sequence>
<keyword evidence="3" id="KW-1185">Reference proteome</keyword>
<name>A0ABQ9XQ60_9EUKA</name>
<organism evidence="2 3">
    <name type="scientific">Blattamonas nauphoetae</name>
    <dbReference type="NCBI Taxonomy" id="2049346"/>
    <lineage>
        <taxon>Eukaryota</taxon>
        <taxon>Metamonada</taxon>
        <taxon>Preaxostyla</taxon>
        <taxon>Oxymonadida</taxon>
        <taxon>Blattamonas</taxon>
    </lineage>
</organism>
<reference evidence="2 3" key="1">
    <citation type="journal article" date="2022" name="bioRxiv">
        <title>Genomics of Preaxostyla Flagellates Illuminates Evolutionary Transitions and the Path Towards Mitochondrial Loss.</title>
        <authorList>
            <person name="Novak L.V.F."/>
            <person name="Treitli S.C."/>
            <person name="Pyrih J."/>
            <person name="Halakuc P."/>
            <person name="Pipaliya S.V."/>
            <person name="Vacek V."/>
            <person name="Brzon O."/>
            <person name="Soukal P."/>
            <person name="Eme L."/>
            <person name="Dacks J.B."/>
            <person name="Karnkowska A."/>
            <person name="Elias M."/>
            <person name="Hampl V."/>
        </authorList>
    </citation>
    <scope>NUCLEOTIDE SEQUENCE [LARGE SCALE GENOMIC DNA]</scope>
    <source>
        <strain evidence="2">NAU3</strain>
        <tissue evidence="2">Gut</tissue>
    </source>
</reference>
<evidence type="ECO:0000313" key="3">
    <source>
        <dbReference type="Proteomes" id="UP001281761"/>
    </source>
</evidence>
<keyword evidence="1" id="KW-1133">Transmembrane helix</keyword>
<dbReference type="CDD" id="cd15841">
    <property type="entry name" value="SNARE_Qc"/>
    <property type="match status" value="1"/>
</dbReference>
<dbReference type="Proteomes" id="UP001281761">
    <property type="component" value="Unassembled WGS sequence"/>
</dbReference>
<dbReference type="EMBL" id="JARBJD010000099">
    <property type="protein sequence ID" value="KAK2952767.1"/>
    <property type="molecule type" value="Genomic_DNA"/>
</dbReference>
<protein>
    <recommendedName>
        <fullName evidence="4">t-SNARE coiled-coil homology domain-containing protein</fullName>
    </recommendedName>
</protein>
<evidence type="ECO:0000313" key="2">
    <source>
        <dbReference type="EMBL" id="KAK2952767.1"/>
    </source>
</evidence>